<name>A0ABS6ZDY4_9ACTN</name>
<keyword evidence="3" id="KW-1185">Reference proteome</keyword>
<evidence type="ECO:0000313" key="2">
    <source>
        <dbReference type="EMBL" id="MBW5485985.1"/>
    </source>
</evidence>
<evidence type="ECO:0000256" key="1">
    <source>
        <dbReference type="SAM" id="MobiDB-lite"/>
    </source>
</evidence>
<dbReference type="EMBL" id="WTFF01000323">
    <property type="protein sequence ID" value="MBW5485985.1"/>
    <property type="molecule type" value="Genomic_DNA"/>
</dbReference>
<feature type="region of interest" description="Disordered" evidence="1">
    <location>
        <begin position="100"/>
        <end position="160"/>
    </location>
</feature>
<feature type="compositionally biased region" description="Basic and acidic residues" evidence="1">
    <location>
        <begin position="53"/>
        <end position="83"/>
    </location>
</feature>
<feature type="region of interest" description="Disordered" evidence="1">
    <location>
        <begin position="1"/>
        <end position="83"/>
    </location>
</feature>
<protein>
    <submittedName>
        <fullName evidence="2">Uncharacterized protein</fullName>
    </submittedName>
</protein>
<accession>A0ABS6ZDY4</accession>
<comment type="caution">
    <text evidence="2">The sequence shown here is derived from an EMBL/GenBank/DDBJ whole genome shotgun (WGS) entry which is preliminary data.</text>
</comment>
<feature type="non-terminal residue" evidence="2">
    <location>
        <position position="1"/>
    </location>
</feature>
<proteinExistence type="predicted"/>
<feature type="compositionally biased region" description="Polar residues" evidence="1">
    <location>
        <begin position="42"/>
        <end position="52"/>
    </location>
</feature>
<gene>
    <name evidence="2" type="ORF">GPJ59_30000</name>
</gene>
<sequence>PGPSGPDRPLRGGSPDPSASGEARTPGGQDDRDGFTGGPGNDPSTEGTARTPEQNRERERESRYRALDLCKDYRAGRITDDQRDRLAKLARGTQAISRFCQTLMESGEGGGTAGRDSSTGGEDGNRDTDGSGTKKPSGSDILQAPTPLRTPLPEDGDLRR</sequence>
<evidence type="ECO:0000313" key="3">
    <source>
        <dbReference type="Proteomes" id="UP000812013"/>
    </source>
</evidence>
<dbReference type="Proteomes" id="UP000812013">
    <property type="component" value="Unassembled WGS sequence"/>
</dbReference>
<reference evidence="2 3" key="1">
    <citation type="submission" date="2019-12" db="EMBL/GenBank/DDBJ databases">
        <title>Genome sequence of Streptomyces bambusae.</title>
        <authorList>
            <person name="Bansal K."/>
            <person name="Choksket S."/>
            <person name="Korpole S."/>
            <person name="Patil P.B."/>
        </authorList>
    </citation>
    <scope>NUCLEOTIDE SEQUENCE [LARGE SCALE GENOMIC DNA]</scope>
    <source>
        <strain evidence="2 3">SK60</strain>
    </source>
</reference>
<organism evidence="2 3">
    <name type="scientific">Streptomyces bambusae</name>
    <dbReference type="NCBI Taxonomy" id="1550616"/>
    <lineage>
        <taxon>Bacteria</taxon>
        <taxon>Bacillati</taxon>
        <taxon>Actinomycetota</taxon>
        <taxon>Actinomycetes</taxon>
        <taxon>Kitasatosporales</taxon>
        <taxon>Streptomycetaceae</taxon>
        <taxon>Streptomyces</taxon>
    </lineage>
</organism>